<dbReference type="AlphaFoldDB" id="A0A8W8L3F4"/>
<dbReference type="GO" id="GO:0005886">
    <property type="term" value="C:plasma membrane"/>
    <property type="evidence" value="ECO:0007669"/>
    <property type="project" value="UniProtKB-SubCell"/>
</dbReference>
<dbReference type="EnsemblMetazoa" id="G2618.3">
    <property type="protein sequence ID" value="G2618.3:cds"/>
    <property type="gene ID" value="G2618"/>
</dbReference>
<evidence type="ECO:0000256" key="7">
    <source>
        <dbReference type="ARBA" id="ARBA00023136"/>
    </source>
</evidence>
<keyword evidence="8 10" id="KW-0675">Receptor</keyword>
<keyword evidence="15" id="KW-1185">Reference proteome</keyword>
<dbReference type="PANTHER" id="PTHR24229:SF40">
    <property type="entry name" value="ALLATOSTATIN C RECEPTOR 1-RELATED"/>
    <property type="match status" value="1"/>
</dbReference>
<feature type="transmembrane region" description="Helical" evidence="12">
    <location>
        <begin position="184"/>
        <end position="209"/>
    </location>
</feature>
<dbReference type="EnsemblMetazoa" id="G2618.6">
    <property type="protein sequence ID" value="G2618.6:cds"/>
    <property type="gene ID" value="G2618"/>
</dbReference>
<reference evidence="14" key="1">
    <citation type="submission" date="2022-08" db="UniProtKB">
        <authorList>
            <consortium name="EnsemblMetazoa"/>
        </authorList>
    </citation>
    <scope>IDENTIFICATION</scope>
    <source>
        <strain evidence="14">05x7-T-G4-1.051#20</strain>
    </source>
</reference>
<dbReference type="Proteomes" id="UP000005408">
    <property type="component" value="Unassembled WGS sequence"/>
</dbReference>
<dbReference type="EnsemblMetazoa" id="G2618.7">
    <property type="protein sequence ID" value="G2618.7:cds"/>
    <property type="gene ID" value="G2618"/>
</dbReference>
<dbReference type="GO" id="GO:0043005">
    <property type="term" value="C:neuron projection"/>
    <property type="evidence" value="ECO:0007669"/>
    <property type="project" value="TreeGrafter"/>
</dbReference>
<feature type="transmembrane region" description="Helical" evidence="12">
    <location>
        <begin position="89"/>
        <end position="110"/>
    </location>
</feature>
<dbReference type="PROSITE" id="PS50262">
    <property type="entry name" value="G_PROTEIN_RECEP_F1_2"/>
    <property type="match status" value="1"/>
</dbReference>
<protein>
    <recommendedName>
        <fullName evidence="13">G-protein coupled receptors family 1 profile domain-containing protein</fullName>
    </recommendedName>
</protein>
<dbReference type="EnsemblMetazoa" id="G2618.2">
    <property type="protein sequence ID" value="G2618.2:cds"/>
    <property type="gene ID" value="G2618"/>
</dbReference>
<dbReference type="InterPro" id="IPR017452">
    <property type="entry name" value="GPCR_Rhodpsn_7TM"/>
</dbReference>
<evidence type="ECO:0000256" key="3">
    <source>
        <dbReference type="ARBA" id="ARBA00022475"/>
    </source>
</evidence>
<keyword evidence="4 10" id="KW-0812">Transmembrane</keyword>
<evidence type="ECO:0000256" key="9">
    <source>
        <dbReference type="ARBA" id="ARBA00023224"/>
    </source>
</evidence>
<dbReference type="InterPro" id="IPR000611">
    <property type="entry name" value="NPY_rcpt"/>
</dbReference>
<dbReference type="PANTHER" id="PTHR24229">
    <property type="entry name" value="NEUROPEPTIDES RECEPTOR"/>
    <property type="match status" value="1"/>
</dbReference>
<evidence type="ECO:0000313" key="15">
    <source>
        <dbReference type="Proteomes" id="UP000005408"/>
    </source>
</evidence>
<comment type="similarity">
    <text evidence="2 10">Belongs to the G-protein coupled receptor 1 family.</text>
</comment>
<evidence type="ECO:0000256" key="10">
    <source>
        <dbReference type="RuleBase" id="RU000688"/>
    </source>
</evidence>
<accession>A0A8W8L3F4</accession>
<dbReference type="Pfam" id="PF00001">
    <property type="entry name" value="7tm_1"/>
    <property type="match status" value="1"/>
</dbReference>
<organism evidence="14 15">
    <name type="scientific">Magallana gigas</name>
    <name type="common">Pacific oyster</name>
    <name type="synonym">Crassostrea gigas</name>
    <dbReference type="NCBI Taxonomy" id="29159"/>
    <lineage>
        <taxon>Eukaryota</taxon>
        <taxon>Metazoa</taxon>
        <taxon>Spiralia</taxon>
        <taxon>Lophotrochozoa</taxon>
        <taxon>Mollusca</taxon>
        <taxon>Bivalvia</taxon>
        <taxon>Autobranchia</taxon>
        <taxon>Pteriomorphia</taxon>
        <taxon>Ostreida</taxon>
        <taxon>Ostreoidea</taxon>
        <taxon>Ostreidae</taxon>
        <taxon>Magallana</taxon>
    </lineage>
</organism>
<feature type="transmembrane region" description="Helical" evidence="12">
    <location>
        <begin position="267"/>
        <end position="290"/>
    </location>
</feature>
<feature type="domain" description="G-protein coupled receptors family 1 profile" evidence="13">
    <location>
        <begin position="32"/>
        <end position="287"/>
    </location>
</feature>
<evidence type="ECO:0000256" key="11">
    <source>
        <dbReference type="SAM" id="MobiDB-lite"/>
    </source>
</evidence>
<evidence type="ECO:0000313" key="14">
    <source>
        <dbReference type="EnsemblMetazoa" id="G2618.7:cds"/>
    </source>
</evidence>
<feature type="region of interest" description="Disordered" evidence="11">
    <location>
        <begin position="336"/>
        <end position="365"/>
    </location>
</feature>
<dbReference type="PRINTS" id="PR01012">
    <property type="entry name" value="NRPEPTIDEYR"/>
</dbReference>
<dbReference type="PROSITE" id="PS00237">
    <property type="entry name" value="G_PROTEIN_RECEP_F1_1"/>
    <property type="match status" value="1"/>
</dbReference>
<dbReference type="GO" id="GO:0042277">
    <property type="term" value="F:peptide binding"/>
    <property type="evidence" value="ECO:0007669"/>
    <property type="project" value="TreeGrafter"/>
</dbReference>
<keyword evidence="9 10" id="KW-0807">Transducer</keyword>
<feature type="transmembrane region" description="Helical" evidence="12">
    <location>
        <begin position="16"/>
        <end position="41"/>
    </location>
</feature>
<dbReference type="EnsemblMetazoa" id="G2618.1">
    <property type="protein sequence ID" value="G2618.1:cds"/>
    <property type="gene ID" value="G2618"/>
</dbReference>
<feature type="transmembrane region" description="Helical" evidence="12">
    <location>
        <begin position="53"/>
        <end position="77"/>
    </location>
</feature>
<evidence type="ECO:0000256" key="12">
    <source>
        <dbReference type="SAM" id="Phobius"/>
    </source>
</evidence>
<evidence type="ECO:0000256" key="5">
    <source>
        <dbReference type="ARBA" id="ARBA00022989"/>
    </source>
</evidence>
<keyword evidence="5 12" id="KW-1133">Transmembrane helix</keyword>
<feature type="compositionally biased region" description="Polar residues" evidence="11">
    <location>
        <begin position="336"/>
        <end position="355"/>
    </location>
</feature>
<sequence length="365" mass="41751">MNASNFTGSENSETNFMFSAISILIGVCGLLGNILVISVILKSSKMKTVTNMYIFTLALSDLIFILHIAMVATTDIIKHWIFGEVLCKIFWITSSLTMYSSVLTLSCLSFDRYIAVCKPVISQRHRQPTKAGFVIICIWGLSLLLSLPMILYSKRMLKRNQDTYVCTIDWPDSHDVLTVPAYTIYNFIIGCAIPLCFISIFYTCVIIHMKGAGPANRQRSKEQRRNHRKVTLLVLAIILVYGFCWLPYWIMMIAVTLQSSYDTVPMVVMHIITILTYINSMVNPILYAFLSENFRQKFKEVFQFSCICKKRVRYFLQRGNTNAVELDIRRPVSNQTEAETNQDYQADSQLNQQRDNGGVYTGMLE</sequence>
<evidence type="ECO:0000256" key="6">
    <source>
        <dbReference type="ARBA" id="ARBA00023040"/>
    </source>
</evidence>
<comment type="subcellular location">
    <subcellularLocation>
        <location evidence="1">Cell membrane</location>
        <topology evidence="1">Multi-pass membrane protein</topology>
    </subcellularLocation>
</comment>
<dbReference type="GO" id="GO:0004983">
    <property type="term" value="F:neuropeptide Y receptor activity"/>
    <property type="evidence" value="ECO:0007669"/>
    <property type="project" value="InterPro"/>
</dbReference>
<evidence type="ECO:0000259" key="13">
    <source>
        <dbReference type="PROSITE" id="PS50262"/>
    </source>
</evidence>
<keyword evidence="6 10" id="KW-0297">G-protein coupled receptor</keyword>
<dbReference type="Gene3D" id="1.20.1070.10">
    <property type="entry name" value="Rhodopsin 7-helix transmembrane proteins"/>
    <property type="match status" value="1"/>
</dbReference>
<dbReference type="PRINTS" id="PR00237">
    <property type="entry name" value="GPCRRHODOPSN"/>
</dbReference>
<proteinExistence type="inferred from homology"/>
<name>A0A8W8L3F4_MAGGI</name>
<keyword evidence="7 12" id="KW-0472">Membrane</keyword>
<dbReference type="SUPFAM" id="SSF81321">
    <property type="entry name" value="Family A G protein-coupled receptor-like"/>
    <property type="match status" value="1"/>
</dbReference>
<evidence type="ECO:0000256" key="2">
    <source>
        <dbReference type="ARBA" id="ARBA00010663"/>
    </source>
</evidence>
<feature type="transmembrane region" description="Helical" evidence="12">
    <location>
        <begin position="131"/>
        <end position="152"/>
    </location>
</feature>
<evidence type="ECO:0000256" key="4">
    <source>
        <dbReference type="ARBA" id="ARBA00022692"/>
    </source>
</evidence>
<evidence type="ECO:0000256" key="8">
    <source>
        <dbReference type="ARBA" id="ARBA00023170"/>
    </source>
</evidence>
<dbReference type="InterPro" id="IPR000276">
    <property type="entry name" value="GPCR_Rhodpsn"/>
</dbReference>
<evidence type="ECO:0000256" key="1">
    <source>
        <dbReference type="ARBA" id="ARBA00004651"/>
    </source>
</evidence>
<feature type="transmembrane region" description="Helical" evidence="12">
    <location>
        <begin position="230"/>
        <end position="255"/>
    </location>
</feature>
<dbReference type="EnsemblMetazoa" id="G2618.5">
    <property type="protein sequence ID" value="G2618.5:cds"/>
    <property type="gene ID" value="G2618"/>
</dbReference>
<keyword evidence="3" id="KW-1003">Cell membrane</keyword>